<evidence type="ECO:0000313" key="8">
    <source>
        <dbReference type="Proteomes" id="UP000561077"/>
    </source>
</evidence>
<comment type="similarity">
    <text evidence="2 3">Belongs to the small heat shock protein (HSP20) family.</text>
</comment>
<accession>A0A7W4NTH8</accession>
<evidence type="ECO:0000259" key="4">
    <source>
        <dbReference type="PROSITE" id="PS01031"/>
    </source>
</evidence>
<gene>
    <name evidence="6" type="ORF">HLH25_13800</name>
    <name evidence="5" type="ORF">HLH26_13615</name>
</gene>
<dbReference type="InterPro" id="IPR002068">
    <property type="entry name" value="A-crystallin/Hsp20_dom"/>
</dbReference>
<dbReference type="PROSITE" id="PS01031">
    <property type="entry name" value="SHSP"/>
    <property type="match status" value="1"/>
</dbReference>
<dbReference type="Pfam" id="PF00011">
    <property type="entry name" value="HSP20"/>
    <property type="match status" value="1"/>
</dbReference>
<comment type="caution">
    <text evidence="5">The sequence shown here is derived from an EMBL/GenBank/DDBJ whole genome shotgun (WGS) entry which is preliminary data.</text>
</comment>
<evidence type="ECO:0000256" key="2">
    <source>
        <dbReference type="PROSITE-ProRule" id="PRU00285"/>
    </source>
</evidence>
<evidence type="ECO:0000256" key="1">
    <source>
        <dbReference type="ARBA" id="ARBA00023016"/>
    </source>
</evidence>
<evidence type="ECO:0000313" key="7">
    <source>
        <dbReference type="Proteomes" id="UP000540490"/>
    </source>
</evidence>
<dbReference type="Proteomes" id="UP000561077">
    <property type="component" value="Unassembled WGS sequence"/>
</dbReference>
<dbReference type="SUPFAM" id="SSF49764">
    <property type="entry name" value="HSP20-like chaperones"/>
    <property type="match status" value="1"/>
</dbReference>
<dbReference type="PANTHER" id="PTHR47062">
    <property type="match status" value="1"/>
</dbReference>
<dbReference type="CDD" id="cd06470">
    <property type="entry name" value="ACD_IbpA-B_like"/>
    <property type="match status" value="1"/>
</dbReference>
<evidence type="ECO:0000256" key="3">
    <source>
        <dbReference type="RuleBase" id="RU003616"/>
    </source>
</evidence>
<reference evidence="7 8" key="1">
    <citation type="submission" date="2020-04" db="EMBL/GenBank/DDBJ databases">
        <title>Description of novel Gluconacetobacter.</title>
        <authorList>
            <person name="Sombolestani A."/>
        </authorList>
    </citation>
    <scope>NUCLEOTIDE SEQUENCE [LARGE SCALE GENOMIC DNA]</scope>
    <source>
        <strain evidence="6 7">LMG 1728</strain>
        <strain evidence="5 8">LMG 1731</strain>
    </source>
</reference>
<evidence type="ECO:0000313" key="5">
    <source>
        <dbReference type="EMBL" id="MBB2165552.1"/>
    </source>
</evidence>
<dbReference type="Gene3D" id="2.60.40.790">
    <property type="match status" value="1"/>
</dbReference>
<dbReference type="InterPro" id="IPR008978">
    <property type="entry name" value="HSP20-like_chaperone"/>
</dbReference>
<keyword evidence="7" id="KW-1185">Reference proteome</keyword>
<evidence type="ECO:0000313" key="6">
    <source>
        <dbReference type="EMBL" id="MBB2194688.1"/>
    </source>
</evidence>
<dbReference type="InterPro" id="IPR037913">
    <property type="entry name" value="ACD_IbpA/B"/>
</dbReference>
<sequence length="163" mass="18264">MRATVDFAPLFRSSVGFDRMLNALDLAGRIPTADNWPPYDIIKTGEDDYRIDMAVAGLAENDLTITQERNILVVAGRKALEPQSAGEYLHRGIAGREFERRFDLAEHMKVTDAHFENGLLSITLKREIPEAMKPRRIAITSSTIRADRAEEAVPQIEARKEAA</sequence>
<proteinExistence type="inferred from homology"/>
<dbReference type="AlphaFoldDB" id="A0A7W4NTH8"/>
<feature type="domain" description="SHSP" evidence="4">
    <location>
        <begin position="30"/>
        <end position="142"/>
    </location>
</feature>
<dbReference type="RefSeq" id="WP_182974609.1">
    <property type="nucleotide sequence ID" value="NZ_JABEQN010000017.1"/>
</dbReference>
<name>A0A7W4NTH8_9PROT</name>
<organism evidence="5 8">
    <name type="scientific">Gluconacetobacter dulcium</name>
    <dbReference type="NCBI Taxonomy" id="2729096"/>
    <lineage>
        <taxon>Bacteria</taxon>
        <taxon>Pseudomonadati</taxon>
        <taxon>Pseudomonadota</taxon>
        <taxon>Alphaproteobacteria</taxon>
        <taxon>Acetobacterales</taxon>
        <taxon>Acetobacteraceae</taxon>
        <taxon>Gluconacetobacter</taxon>
    </lineage>
</organism>
<dbReference type="PANTHER" id="PTHR47062:SF1">
    <property type="entry name" value="SMALL HEAT SHOCK PROTEIN IBPA"/>
    <property type="match status" value="1"/>
</dbReference>
<protein>
    <submittedName>
        <fullName evidence="5">Hsp20 family protein</fullName>
    </submittedName>
</protein>
<dbReference type="EMBL" id="JABEQN010000017">
    <property type="protein sequence ID" value="MBB2194688.1"/>
    <property type="molecule type" value="Genomic_DNA"/>
</dbReference>
<dbReference type="Proteomes" id="UP000540490">
    <property type="component" value="Unassembled WGS sequence"/>
</dbReference>
<keyword evidence="1" id="KW-0346">Stress response</keyword>
<dbReference type="EMBL" id="JABEQO010000017">
    <property type="protein sequence ID" value="MBB2165552.1"/>
    <property type="molecule type" value="Genomic_DNA"/>
</dbReference>